<proteinExistence type="predicted"/>
<name>A0ACD5BJ91_9PSEU</name>
<gene>
    <name evidence="1" type="ORF">LCL61_28450</name>
</gene>
<sequence length="285" mass="29173">MAAPVVVGVDDSPAAAAALSWAAGEARLRGAELVACTVVDSQRLRHPLHTLAGASGRSLAAAAGGYPVTVHRRVGEVADELVAAGVDADLLVVGSHGRGRLAALMLGSVSRACLAHAPCPVVVVGPHTEHATARGRVIVGVDGSAPSRQALLAAAGEATLRGATLDIVHVVHWDRVGTELLTPTVEELLEWGRKLVSAELAATRVEGKTVVVHGDVSELLVRYSADADLLVLGSRGRNPAVGLLLGSTSEHCARAARCPVMVTHATGEHQADGQAQAVGHDELMS</sequence>
<accession>A0ACD5BJ91</accession>
<evidence type="ECO:0000313" key="2">
    <source>
        <dbReference type="Proteomes" id="UP001456344"/>
    </source>
</evidence>
<dbReference type="Proteomes" id="UP001456344">
    <property type="component" value="Chromosome"/>
</dbReference>
<keyword evidence="2" id="KW-1185">Reference proteome</keyword>
<reference evidence="1" key="1">
    <citation type="submission" date="2023-10" db="EMBL/GenBank/DDBJ databases">
        <title>Whole genome sequencing of actinobacterial strain Amycolatopsis sp. (BCA-696) identifies the underlying plant growth-promoting genes.</title>
        <authorList>
            <person name="Gandham P."/>
            <person name="Vadla N."/>
            <person name="Saji A."/>
            <person name="Srinivas V."/>
            <person name="Ruperao P."/>
            <person name="Selvanayagam S."/>
            <person name="Saxena R.K."/>
            <person name="Rathore A."/>
            <person name="Gopalakrishnan S."/>
            <person name="Thakur V."/>
        </authorList>
    </citation>
    <scope>NUCLEOTIDE SEQUENCE</scope>
    <source>
        <strain evidence="1">BCA-696</strain>
    </source>
</reference>
<organism evidence="1 2">
    <name type="scientific">Amycolatopsis coloradensis</name>
    <dbReference type="NCBI Taxonomy" id="76021"/>
    <lineage>
        <taxon>Bacteria</taxon>
        <taxon>Bacillati</taxon>
        <taxon>Actinomycetota</taxon>
        <taxon>Actinomycetes</taxon>
        <taxon>Pseudonocardiales</taxon>
        <taxon>Pseudonocardiaceae</taxon>
        <taxon>Amycolatopsis</taxon>
    </lineage>
</organism>
<protein>
    <submittedName>
        <fullName evidence="1">Universal stress protein</fullName>
    </submittedName>
</protein>
<evidence type="ECO:0000313" key="1">
    <source>
        <dbReference type="EMBL" id="WYW19481.1"/>
    </source>
</evidence>
<dbReference type="EMBL" id="CP150484">
    <property type="protein sequence ID" value="WYW19481.1"/>
    <property type="molecule type" value="Genomic_DNA"/>
</dbReference>